<comment type="caution">
    <text evidence="2">The sequence shown here is derived from an EMBL/GenBank/DDBJ whole genome shotgun (WGS) entry which is preliminary data.</text>
</comment>
<feature type="region of interest" description="Disordered" evidence="1">
    <location>
        <begin position="59"/>
        <end position="99"/>
    </location>
</feature>
<sequence>MSYGNSRKWIAPGVREKQKHDKLNFARGKICANSPFWHRDFDLENHKREFNALLQARFNQSTHPPSPETPSHNHAPSSTSTAGPITPSRSAFSGKKLNGSEFTTNHSPVLAFPTVFTPQFKLGKPFVAPWPSKSEMKYEGDDRIATDKLHGRFLGHPRVEGNETVNWQHRNVIPQYHFDNFHTIPSVDDIFVKTHSIPELQEEATEEEAKAMLGEELFELLDPVGRL</sequence>
<proteinExistence type="predicted"/>
<name>A0AB34L2F9_9PEZI</name>
<keyword evidence="3" id="KW-1185">Reference proteome</keyword>
<dbReference type="RefSeq" id="XP_069234284.1">
    <property type="nucleotide sequence ID" value="XM_069368727.1"/>
</dbReference>
<dbReference type="GeneID" id="96001565"/>
<reference evidence="2 3" key="1">
    <citation type="journal article" date="2020" name="Microbiol. Resour. Announc.">
        <title>Draft Genome Sequence of a Cladosporium Species Isolated from the Mesophotic Ascidian Didemnum maculosum.</title>
        <authorList>
            <person name="Gioti A."/>
            <person name="Siaperas R."/>
            <person name="Nikolaivits E."/>
            <person name="Le Goff G."/>
            <person name="Ouazzani J."/>
            <person name="Kotoulas G."/>
            <person name="Topakas E."/>
        </authorList>
    </citation>
    <scope>NUCLEOTIDE SEQUENCE [LARGE SCALE GENOMIC DNA]</scope>
    <source>
        <strain evidence="2 3">TM138-S3</strain>
    </source>
</reference>
<accession>A0AB34L2F9</accession>
<dbReference type="EMBL" id="JAAQHG020000001">
    <property type="protein sequence ID" value="KAL1591179.1"/>
    <property type="molecule type" value="Genomic_DNA"/>
</dbReference>
<evidence type="ECO:0000313" key="2">
    <source>
        <dbReference type="EMBL" id="KAL1591179.1"/>
    </source>
</evidence>
<feature type="compositionally biased region" description="Polar residues" evidence="1">
    <location>
        <begin position="74"/>
        <end position="91"/>
    </location>
</feature>
<organism evidence="2 3">
    <name type="scientific">Cladosporium halotolerans</name>
    <dbReference type="NCBI Taxonomy" id="1052096"/>
    <lineage>
        <taxon>Eukaryota</taxon>
        <taxon>Fungi</taxon>
        <taxon>Dikarya</taxon>
        <taxon>Ascomycota</taxon>
        <taxon>Pezizomycotina</taxon>
        <taxon>Dothideomycetes</taxon>
        <taxon>Dothideomycetidae</taxon>
        <taxon>Cladosporiales</taxon>
        <taxon>Cladosporiaceae</taxon>
        <taxon>Cladosporium</taxon>
    </lineage>
</organism>
<evidence type="ECO:0000256" key="1">
    <source>
        <dbReference type="SAM" id="MobiDB-lite"/>
    </source>
</evidence>
<evidence type="ECO:0000313" key="3">
    <source>
        <dbReference type="Proteomes" id="UP000803884"/>
    </source>
</evidence>
<dbReference type="Proteomes" id="UP000803884">
    <property type="component" value="Unassembled WGS sequence"/>
</dbReference>
<dbReference type="AlphaFoldDB" id="A0AB34L2F9"/>
<gene>
    <name evidence="2" type="ORF">WHR41_00121</name>
</gene>
<protein>
    <submittedName>
        <fullName evidence="2">Uncharacterized protein</fullName>
    </submittedName>
</protein>